<evidence type="ECO:0000256" key="3">
    <source>
        <dbReference type="ARBA" id="ARBA00022781"/>
    </source>
</evidence>
<dbReference type="GO" id="GO:0045259">
    <property type="term" value="C:proton-transporting ATP synthase complex"/>
    <property type="evidence" value="ECO:0007669"/>
    <property type="project" value="UniProtKB-KW"/>
</dbReference>
<organism evidence="8 9">
    <name type="scientific">Acidipropionibacterium jensenii</name>
    <dbReference type="NCBI Taxonomy" id="1749"/>
    <lineage>
        <taxon>Bacteria</taxon>
        <taxon>Bacillati</taxon>
        <taxon>Actinomycetota</taxon>
        <taxon>Actinomycetes</taxon>
        <taxon>Propionibacteriales</taxon>
        <taxon>Propionibacteriaceae</taxon>
        <taxon>Acidipropionibacterium</taxon>
    </lineage>
</organism>
<evidence type="ECO:0000256" key="1">
    <source>
        <dbReference type="ARBA" id="ARBA00004370"/>
    </source>
</evidence>
<keyword evidence="7" id="KW-1003">Cell membrane</keyword>
<evidence type="ECO:0000313" key="9">
    <source>
        <dbReference type="Proteomes" id="UP000285875"/>
    </source>
</evidence>
<dbReference type="InterPro" id="IPR000711">
    <property type="entry name" value="ATPase_OSCP/dsu"/>
</dbReference>
<dbReference type="PRINTS" id="PR00125">
    <property type="entry name" value="ATPASEDELTA"/>
</dbReference>
<dbReference type="KEGG" id="aji:C0Z10_05835"/>
<evidence type="ECO:0000256" key="2">
    <source>
        <dbReference type="ARBA" id="ARBA00022448"/>
    </source>
</evidence>
<comment type="similarity">
    <text evidence="7">Belongs to the ATPase delta chain family.</text>
</comment>
<keyword evidence="5 7" id="KW-0472">Membrane</keyword>
<accession>A0A3T0S7A4</accession>
<keyword evidence="6 7" id="KW-0066">ATP synthesis</keyword>
<comment type="function">
    <text evidence="7">F(1)F(0) ATP synthase produces ATP from ADP in the presence of a proton or sodium gradient. F-type ATPases consist of two structural domains, F(1) containing the extramembraneous catalytic core and F(0) containing the membrane proton channel, linked together by a central stalk and a peripheral stalk. During catalysis, ATP synthesis in the catalytic domain of F(1) is coupled via a rotary mechanism of the central stalk subunits to proton translocation.</text>
</comment>
<evidence type="ECO:0000313" key="8">
    <source>
        <dbReference type="EMBL" id="AZZ39344.1"/>
    </source>
</evidence>
<name>A0A3T0S7A4_9ACTN</name>
<comment type="function">
    <text evidence="7">This protein is part of the stalk that links CF(0) to CF(1). It either transmits conformational changes from CF(0) to CF(1) or is implicated in proton conduction.</text>
</comment>
<evidence type="ECO:0000256" key="6">
    <source>
        <dbReference type="ARBA" id="ARBA00023310"/>
    </source>
</evidence>
<keyword evidence="3 7" id="KW-0375">Hydrogen ion transport</keyword>
<reference evidence="9" key="1">
    <citation type="submission" date="2017-12" db="EMBL/GenBank/DDBJ databases">
        <title>Whole genome sequencing of Acidipropionibacterium jensenii strains JS279 and JS280.</title>
        <authorList>
            <person name="Deptula P."/>
            <person name="Laine P."/>
            <person name="Smolander O.-P."/>
            <person name="Paulin L."/>
            <person name="Auvinen P."/>
            <person name="Varmanen P."/>
        </authorList>
    </citation>
    <scope>NUCLEOTIDE SEQUENCE [LARGE SCALE GENOMIC DNA]</scope>
    <source>
        <strain evidence="9">JS280</strain>
    </source>
</reference>
<dbReference type="NCBIfam" id="NF009967">
    <property type="entry name" value="PRK13430.1"/>
    <property type="match status" value="1"/>
</dbReference>
<dbReference type="GO" id="GO:0005886">
    <property type="term" value="C:plasma membrane"/>
    <property type="evidence" value="ECO:0007669"/>
    <property type="project" value="UniProtKB-SubCell"/>
</dbReference>
<gene>
    <name evidence="7" type="primary">atpH</name>
    <name evidence="8" type="ORF">C0Z10_05835</name>
</gene>
<sequence>MTSAPADWGVAAERTATLDAALDGVSVTGHLSEELFAVVDLLNAQPTLCRALSDAGSPAPARQKLASQLLSDQLSAEALTVVEAAAAVRWPSSAGLSGGLERQAVRALLLTAVSAGQADQVEEELFRLRQTVLGDLDLSVALEDRDRPVADRRELVRSLLADRSTSQTRELAARAVPTTGRAHYEQVLARYLELSADLRGASIAVVTTARALSTAQREEMVNQLERITGHHIDLRETVDPSVLGGARINLPDEVIDGTVARRLDQARQSLG</sequence>
<dbReference type="Proteomes" id="UP000285875">
    <property type="component" value="Chromosome"/>
</dbReference>
<dbReference type="AlphaFoldDB" id="A0A3T0S7A4"/>
<proteinExistence type="inferred from homology"/>
<keyword evidence="2 7" id="KW-0813">Transport</keyword>
<dbReference type="GO" id="GO:0046933">
    <property type="term" value="F:proton-transporting ATP synthase activity, rotational mechanism"/>
    <property type="evidence" value="ECO:0007669"/>
    <property type="project" value="UniProtKB-UniRule"/>
</dbReference>
<dbReference type="EMBL" id="CP025570">
    <property type="protein sequence ID" value="AZZ39344.1"/>
    <property type="molecule type" value="Genomic_DNA"/>
</dbReference>
<dbReference type="PANTHER" id="PTHR11910">
    <property type="entry name" value="ATP SYNTHASE DELTA CHAIN"/>
    <property type="match status" value="1"/>
</dbReference>
<protein>
    <recommendedName>
        <fullName evidence="7">ATP synthase subunit delta</fullName>
    </recommendedName>
    <alternativeName>
        <fullName evidence="7">ATP synthase F(1) sector subunit delta</fullName>
    </alternativeName>
    <alternativeName>
        <fullName evidence="7">F-type ATPase subunit delta</fullName>
        <shortName evidence="7">F-ATPase subunit delta</shortName>
    </alternativeName>
</protein>
<evidence type="ECO:0000256" key="4">
    <source>
        <dbReference type="ARBA" id="ARBA00023065"/>
    </source>
</evidence>
<dbReference type="Pfam" id="PF00213">
    <property type="entry name" value="OSCP"/>
    <property type="match status" value="1"/>
</dbReference>
<keyword evidence="4 7" id="KW-0406">Ion transport</keyword>
<evidence type="ECO:0000256" key="7">
    <source>
        <dbReference type="HAMAP-Rule" id="MF_01416"/>
    </source>
</evidence>
<evidence type="ECO:0000256" key="5">
    <source>
        <dbReference type="ARBA" id="ARBA00023136"/>
    </source>
</evidence>
<keyword evidence="7" id="KW-0139">CF(1)</keyword>
<comment type="subcellular location">
    <subcellularLocation>
        <location evidence="7">Cell membrane</location>
        <topology evidence="7">Peripheral membrane protein</topology>
    </subcellularLocation>
    <subcellularLocation>
        <location evidence="1">Membrane</location>
    </subcellularLocation>
</comment>
<dbReference type="RefSeq" id="WP_097798753.1">
    <property type="nucleotide sequence ID" value="NZ_CP025570.1"/>
</dbReference>
<dbReference type="HAMAP" id="MF_01416">
    <property type="entry name" value="ATP_synth_delta_bact"/>
    <property type="match status" value="1"/>
</dbReference>